<feature type="transmembrane region" description="Helical" evidence="1">
    <location>
        <begin position="264"/>
        <end position="295"/>
    </location>
</feature>
<feature type="domain" description="DUF5671" evidence="2">
    <location>
        <begin position="347"/>
        <end position="483"/>
    </location>
</feature>
<proteinExistence type="predicted"/>
<keyword evidence="1" id="KW-1133">Transmembrane helix</keyword>
<feature type="domain" description="DUF5671" evidence="2">
    <location>
        <begin position="49"/>
        <end position="173"/>
    </location>
</feature>
<feature type="transmembrane region" description="Helical" evidence="1">
    <location>
        <begin position="389"/>
        <end position="412"/>
    </location>
</feature>
<name>A0A285VEB0_9MICO</name>
<feature type="transmembrane region" description="Helical" evidence="1">
    <location>
        <begin position="190"/>
        <end position="213"/>
    </location>
</feature>
<evidence type="ECO:0000313" key="4">
    <source>
        <dbReference type="Proteomes" id="UP000219688"/>
    </source>
</evidence>
<feature type="transmembrane region" description="Helical" evidence="1">
    <location>
        <begin position="6"/>
        <end position="26"/>
    </location>
</feature>
<feature type="domain" description="DUF5671" evidence="2">
    <location>
        <begin position="190"/>
        <end position="303"/>
    </location>
</feature>
<feature type="transmembrane region" description="Helical" evidence="1">
    <location>
        <begin position="87"/>
        <end position="110"/>
    </location>
</feature>
<dbReference type="Pfam" id="PF18920">
    <property type="entry name" value="DUF5671"/>
    <property type="match status" value="3"/>
</dbReference>
<evidence type="ECO:0000256" key="1">
    <source>
        <dbReference type="SAM" id="Phobius"/>
    </source>
</evidence>
<feature type="transmembrane region" description="Helical" evidence="1">
    <location>
        <begin position="315"/>
        <end position="332"/>
    </location>
</feature>
<feature type="transmembrane region" description="Helical" evidence="1">
    <location>
        <begin position="475"/>
        <end position="494"/>
    </location>
</feature>
<dbReference type="InterPro" id="IPR043728">
    <property type="entry name" value="DUF5671"/>
</dbReference>
<protein>
    <recommendedName>
        <fullName evidence="2">DUF5671 domain-containing protein</fullName>
    </recommendedName>
</protein>
<organism evidence="3 4">
    <name type="scientific">Ornithinimicrobium cerasi</name>
    <dbReference type="NCBI Taxonomy" id="2248773"/>
    <lineage>
        <taxon>Bacteria</taxon>
        <taxon>Bacillati</taxon>
        <taxon>Actinomycetota</taxon>
        <taxon>Actinomycetes</taxon>
        <taxon>Micrococcales</taxon>
        <taxon>Ornithinimicrobiaceae</taxon>
        <taxon>Ornithinimicrobium</taxon>
    </lineage>
</organism>
<dbReference type="AlphaFoldDB" id="A0A285VEB0"/>
<feature type="transmembrane region" description="Helical" evidence="1">
    <location>
        <begin position="157"/>
        <end position="178"/>
    </location>
</feature>
<feature type="transmembrane region" description="Helical" evidence="1">
    <location>
        <begin position="352"/>
        <end position="377"/>
    </location>
</feature>
<dbReference type="EMBL" id="OBQK01000001">
    <property type="protein sequence ID" value="SOC51426.1"/>
    <property type="molecule type" value="Genomic_DNA"/>
</dbReference>
<evidence type="ECO:0000259" key="2">
    <source>
        <dbReference type="Pfam" id="PF18920"/>
    </source>
</evidence>
<accession>A0A285VEB0</accession>
<keyword evidence="1" id="KW-0472">Membrane</keyword>
<feature type="transmembrane region" description="Helical" evidence="1">
    <location>
        <begin position="122"/>
        <end position="145"/>
    </location>
</feature>
<keyword evidence="1" id="KW-0812">Transmembrane</keyword>
<feature type="transmembrane region" description="Helical" evidence="1">
    <location>
        <begin position="233"/>
        <end position="252"/>
    </location>
</feature>
<feature type="transmembrane region" description="Helical" evidence="1">
    <location>
        <begin position="53"/>
        <end position="75"/>
    </location>
</feature>
<evidence type="ECO:0000313" key="3">
    <source>
        <dbReference type="EMBL" id="SOC51426.1"/>
    </source>
</evidence>
<keyword evidence="4" id="KW-1185">Reference proteome</keyword>
<feature type="transmembrane region" description="Helical" evidence="1">
    <location>
        <begin position="433"/>
        <end position="455"/>
    </location>
</feature>
<dbReference type="RefSeq" id="WP_097186416.1">
    <property type="nucleotide sequence ID" value="NZ_OBQK01000001.1"/>
</dbReference>
<dbReference type="Proteomes" id="UP000219688">
    <property type="component" value="Unassembled WGS sequence"/>
</dbReference>
<reference evidence="4" key="1">
    <citation type="submission" date="2017-08" db="EMBL/GenBank/DDBJ databases">
        <authorList>
            <person name="Varghese N."/>
            <person name="Submissions S."/>
        </authorList>
    </citation>
    <scope>NUCLEOTIDE SEQUENCE [LARGE SCALE GENOMIC DNA]</scope>
    <source>
        <strain evidence="4">USBA17B2</strain>
    </source>
</reference>
<sequence length="593" mass="61846">MILSLISSLLTLGVVVGAVVLVVVLVRRRGSGPGQAPVQAPGSGAGVRRFFQYLLLVGLLLAAASGVTGLLGRLLDTGRTLATDDATLALQLALALVALPLWGLLAWWTARRAAADPSELRSAGWTAYLTIVGLVSLVTAMVGWYQTLTIAVGAQPFRSGAVALAVVWTLVWAGHRWWGRPTPQEQLRPLVLLGALAGLLTAAAGLADLVARTTEELTGLGGDPIVGGGADPLLRAAALAAVGTAVWAVYWLRDASRGPRGTAWLTLVLLVGVGGGLLAAISALSVLGYDVLVWLVGEPRAATAAEHFADAPDELGTVVVGLLVWWYHRAVLDAGRRVPGGRTEVRRVYEYVMAAVGLLAASSGLVMILVTLVEAIAARGDLVVGGSALNALLAALVLLAVGIPVWLWHWRLAQGARRSDPAPELRSVTRRTYLLVLFGVAFVAAVVALITLAYLVLEDALAGSLDTETMRRIRFALGILVTTSLLSAYHWTVFRSDRQDLAAIEPGTGTGAAPQPVRRTVVVVGELDAAGRAELAARAGAIVQVWRSDAGPGVPPTVDQLAAAVEGAPEGDVLVLAVDGQPRALTVHPPDRR</sequence>
<gene>
    <name evidence="3" type="ORF">SAMN05421879_101190</name>
</gene>